<evidence type="ECO:0008006" key="3">
    <source>
        <dbReference type="Google" id="ProtNLM"/>
    </source>
</evidence>
<reference evidence="1 2" key="1">
    <citation type="submission" date="2019-02" db="EMBL/GenBank/DDBJ databases">
        <title>Deep-cultivation of Planctomycetes and their phenomic and genomic characterization uncovers novel biology.</title>
        <authorList>
            <person name="Wiegand S."/>
            <person name="Jogler M."/>
            <person name="Boedeker C."/>
            <person name="Pinto D."/>
            <person name="Vollmers J."/>
            <person name="Rivas-Marin E."/>
            <person name="Kohn T."/>
            <person name="Peeters S.H."/>
            <person name="Heuer A."/>
            <person name="Rast P."/>
            <person name="Oberbeckmann S."/>
            <person name="Bunk B."/>
            <person name="Jeske O."/>
            <person name="Meyerdierks A."/>
            <person name="Storesund J.E."/>
            <person name="Kallscheuer N."/>
            <person name="Luecker S."/>
            <person name="Lage O.M."/>
            <person name="Pohl T."/>
            <person name="Merkel B.J."/>
            <person name="Hornburger P."/>
            <person name="Mueller R.-W."/>
            <person name="Bruemmer F."/>
            <person name="Labrenz M."/>
            <person name="Spormann A.M."/>
            <person name="Op Den Camp H."/>
            <person name="Overmann J."/>
            <person name="Amann R."/>
            <person name="Jetten M.S.M."/>
            <person name="Mascher T."/>
            <person name="Medema M.H."/>
            <person name="Devos D.P."/>
            <person name="Kaster A.-K."/>
            <person name="Ovreas L."/>
            <person name="Rohde M."/>
            <person name="Galperin M.Y."/>
            <person name="Jogler C."/>
        </authorList>
    </citation>
    <scope>NUCLEOTIDE SEQUENCE [LARGE SCALE GENOMIC DNA]</scope>
    <source>
        <strain evidence="1 2">KOR42</strain>
    </source>
</reference>
<keyword evidence="2" id="KW-1185">Reference proteome</keyword>
<sequence length="172" mass="18862">MPNSWTGSRHDQEGRLSVNSRSCYLQSFVCCGLLATLMFSSGCTSRREGPSRVAVEGTVTLDNVPLKQGVVRFIATGETEGPKTSVPVNDGQFKINSESGPVVGEHRIEIVSTDDGGYAMDDEQAIKQLREQGIRKIEVVRVPLKYNKRSQLVEHVAAEGPNTYSFELSSQK</sequence>
<accession>A0A5C5X605</accession>
<dbReference type="EMBL" id="SIHI01000001">
    <property type="protein sequence ID" value="TWT58069.1"/>
    <property type="molecule type" value="Genomic_DNA"/>
</dbReference>
<protein>
    <recommendedName>
        <fullName evidence="3">Carboxypeptidase regulatory-like domain-containing protein</fullName>
    </recommendedName>
</protein>
<dbReference type="Proteomes" id="UP000317243">
    <property type="component" value="Unassembled WGS sequence"/>
</dbReference>
<comment type="caution">
    <text evidence="1">The sequence shown here is derived from an EMBL/GenBank/DDBJ whole genome shotgun (WGS) entry which is preliminary data.</text>
</comment>
<name>A0A5C5X605_9PLAN</name>
<dbReference type="AlphaFoldDB" id="A0A5C5X605"/>
<proteinExistence type="predicted"/>
<evidence type="ECO:0000313" key="1">
    <source>
        <dbReference type="EMBL" id="TWT58069.1"/>
    </source>
</evidence>
<evidence type="ECO:0000313" key="2">
    <source>
        <dbReference type="Proteomes" id="UP000317243"/>
    </source>
</evidence>
<organism evidence="1 2">
    <name type="scientific">Thalassoglobus neptunius</name>
    <dbReference type="NCBI Taxonomy" id="1938619"/>
    <lineage>
        <taxon>Bacteria</taxon>
        <taxon>Pseudomonadati</taxon>
        <taxon>Planctomycetota</taxon>
        <taxon>Planctomycetia</taxon>
        <taxon>Planctomycetales</taxon>
        <taxon>Planctomycetaceae</taxon>
        <taxon>Thalassoglobus</taxon>
    </lineage>
</organism>
<gene>
    <name evidence="1" type="ORF">KOR42_14390</name>
</gene>